<dbReference type="NCBIfam" id="NF005491">
    <property type="entry name" value="PRK07105.1"/>
    <property type="match status" value="1"/>
</dbReference>
<keyword evidence="2 7" id="KW-0808">Transferase</keyword>
<reference evidence="7" key="2">
    <citation type="journal article" date="2021" name="PeerJ">
        <title>Extensive microbial diversity within the chicken gut microbiome revealed by metagenomics and culture.</title>
        <authorList>
            <person name="Gilroy R."/>
            <person name="Ravi A."/>
            <person name="Getino M."/>
            <person name="Pursley I."/>
            <person name="Horton D.L."/>
            <person name="Alikhan N.F."/>
            <person name="Baker D."/>
            <person name="Gharbi K."/>
            <person name="Hall N."/>
            <person name="Watson M."/>
            <person name="Adriaenssens E.M."/>
            <person name="Foster-Nyarko E."/>
            <person name="Jarju S."/>
            <person name="Secka A."/>
            <person name="Antonio M."/>
            <person name="Oren A."/>
            <person name="Chaudhuri R.R."/>
            <person name="La Ragione R."/>
            <person name="Hildebrand F."/>
            <person name="Pallen M.J."/>
        </authorList>
    </citation>
    <scope>NUCLEOTIDE SEQUENCE</scope>
    <source>
        <strain evidence="7">ChiBcec15-4380</strain>
    </source>
</reference>
<keyword evidence="5" id="KW-0067">ATP-binding</keyword>
<reference evidence="7" key="1">
    <citation type="submission" date="2020-10" db="EMBL/GenBank/DDBJ databases">
        <authorList>
            <person name="Gilroy R."/>
        </authorList>
    </citation>
    <scope>NUCLEOTIDE SEQUENCE</scope>
    <source>
        <strain evidence="7">ChiBcec15-4380</strain>
    </source>
</reference>
<sequence>MQKRIAAIHDLSCLGKCSLSVVLPVLSALGAECVALPTALLPAHFAALPGVEARPLTGEMEEILSAWIRGGVTFDGVFSGYLAGPEQCGLVLELAERTLPSGLLAVDPAMADRGRLYHGYDHRHVEAMGALCRRADVIVPNLTESALLLGEEPRLEGWTRPELEALLRRLGQLGPSRVAVTGVALEVGKVAVACLDGTETAIFQQPLVPGHYNGAGDLFASVVTGAMVQQGRDFFSAVSRAMAFTSAVVAATAQNPCHRPYGLDFEPCLPRLLEALRRDGRERSDTVDLRTGG</sequence>
<dbReference type="GO" id="GO:0005524">
    <property type="term" value="F:ATP binding"/>
    <property type="evidence" value="ECO:0007669"/>
    <property type="project" value="UniProtKB-KW"/>
</dbReference>
<accession>A0A9D1IXE4</accession>
<dbReference type="Pfam" id="PF08543">
    <property type="entry name" value="Phos_pyr_kin"/>
    <property type="match status" value="1"/>
</dbReference>
<dbReference type="PANTHER" id="PTHR10534:SF2">
    <property type="entry name" value="PYRIDOXAL KINASE"/>
    <property type="match status" value="1"/>
</dbReference>
<evidence type="ECO:0000259" key="6">
    <source>
        <dbReference type="Pfam" id="PF08543"/>
    </source>
</evidence>
<evidence type="ECO:0000313" key="7">
    <source>
        <dbReference type="EMBL" id="HIR51127.1"/>
    </source>
</evidence>
<keyword evidence="4 7" id="KW-0418">Kinase</keyword>
<evidence type="ECO:0000313" key="8">
    <source>
        <dbReference type="Proteomes" id="UP000824239"/>
    </source>
</evidence>
<dbReference type="Proteomes" id="UP000824239">
    <property type="component" value="Unassembled WGS sequence"/>
</dbReference>
<comment type="caution">
    <text evidence="7">The sequence shown here is derived from an EMBL/GenBank/DDBJ whole genome shotgun (WGS) entry which is preliminary data.</text>
</comment>
<proteinExistence type="predicted"/>
<dbReference type="InterPro" id="IPR004625">
    <property type="entry name" value="PyrdxlKinase"/>
</dbReference>
<dbReference type="GO" id="GO:0005829">
    <property type="term" value="C:cytosol"/>
    <property type="evidence" value="ECO:0007669"/>
    <property type="project" value="TreeGrafter"/>
</dbReference>
<dbReference type="GO" id="GO:0008478">
    <property type="term" value="F:pyridoxal kinase activity"/>
    <property type="evidence" value="ECO:0007669"/>
    <property type="project" value="UniProtKB-EC"/>
</dbReference>
<dbReference type="PANTHER" id="PTHR10534">
    <property type="entry name" value="PYRIDOXAL KINASE"/>
    <property type="match status" value="1"/>
</dbReference>
<dbReference type="InterPro" id="IPR029056">
    <property type="entry name" value="Ribokinase-like"/>
</dbReference>
<gene>
    <name evidence="7" type="ORF">IAA53_07560</name>
</gene>
<evidence type="ECO:0000256" key="4">
    <source>
        <dbReference type="ARBA" id="ARBA00022777"/>
    </source>
</evidence>
<dbReference type="SUPFAM" id="SSF53613">
    <property type="entry name" value="Ribokinase-like"/>
    <property type="match status" value="1"/>
</dbReference>
<dbReference type="InterPro" id="IPR013749">
    <property type="entry name" value="PM/HMP-P_kinase-1"/>
</dbReference>
<dbReference type="AlphaFoldDB" id="A0A9D1IXE4"/>
<dbReference type="GO" id="GO:0009443">
    <property type="term" value="P:pyridoxal 5'-phosphate salvage"/>
    <property type="evidence" value="ECO:0007669"/>
    <property type="project" value="InterPro"/>
</dbReference>
<evidence type="ECO:0000256" key="2">
    <source>
        <dbReference type="ARBA" id="ARBA00022679"/>
    </source>
</evidence>
<dbReference type="Gene3D" id="3.40.1190.20">
    <property type="match status" value="1"/>
</dbReference>
<evidence type="ECO:0000256" key="5">
    <source>
        <dbReference type="ARBA" id="ARBA00022840"/>
    </source>
</evidence>
<feature type="domain" description="Pyridoxamine kinase/Phosphomethylpyrimidine kinase" evidence="6">
    <location>
        <begin position="73"/>
        <end position="252"/>
    </location>
</feature>
<evidence type="ECO:0000256" key="3">
    <source>
        <dbReference type="ARBA" id="ARBA00022741"/>
    </source>
</evidence>
<evidence type="ECO:0000256" key="1">
    <source>
        <dbReference type="ARBA" id="ARBA00012104"/>
    </source>
</evidence>
<dbReference type="EMBL" id="DVHE01000058">
    <property type="protein sequence ID" value="HIR51127.1"/>
    <property type="molecule type" value="Genomic_DNA"/>
</dbReference>
<dbReference type="EC" id="2.7.1.35" evidence="1"/>
<organism evidence="7 8">
    <name type="scientific">Candidatus Avoscillospira avicola</name>
    <dbReference type="NCBI Taxonomy" id="2840706"/>
    <lineage>
        <taxon>Bacteria</taxon>
        <taxon>Bacillati</taxon>
        <taxon>Bacillota</taxon>
        <taxon>Clostridia</taxon>
        <taxon>Eubacteriales</taxon>
        <taxon>Oscillospiraceae</taxon>
        <taxon>Oscillospiraceae incertae sedis</taxon>
        <taxon>Candidatus Avoscillospira</taxon>
    </lineage>
</organism>
<name>A0A9D1IXE4_9FIRM</name>
<keyword evidence="3" id="KW-0547">Nucleotide-binding</keyword>
<protein>
    <recommendedName>
        <fullName evidence="1">pyridoxal kinase</fullName>
        <ecNumber evidence="1">2.7.1.35</ecNumber>
    </recommendedName>
</protein>